<dbReference type="InterPro" id="IPR008844">
    <property type="entry name" value="Spore_GerAC-like"/>
</dbReference>
<evidence type="ECO:0000256" key="7">
    <source>
        <dbReference type="ARBA" id="ARBA00023288"/>
    </source>
</evidence>
<organism evidence="10 11">
    <name type="scientific">Cohnella suwonensis</name>
    <dbReference type="NCBI Taxonomy" id="696072"/>
    <lineage>
        <taxon>Bacteria</taxon>
        <taxon>Bacillati</taxon>
        <taxon>Bacillota</taxon>
        <taxon>Bacilli</taxon>
        <taxon>Bacillales</taxon>
        <taxon>Paenibacillaceae</taxon>
        <taxon>Cohnella</taxon>
    </lineage>
</organism>
<dbReference type="InterPro" id="IPR038501">
    <property type="entry name" value="Spore_GerAC_C_sf"/>
</dbReference>
<reference evidence="11" key="1">
    <citation type="journal article" date="2019" name="Int. J. Syst. Evol. Microbiol.">
        <title>The Global Catalogue of Microorganisms (GCM) 10K type strain sequencing project: providing services to taxonomists for standard genome sequencing and annotation.</title>
        <authorList>
            <consortium name="The Broad Institute Genomics Platform"/>
            <consortium name="The Broad Institute Genome Sequencing Center for Infectious Disease"/>
            <person name="Wu L."/>
            <person name="Ma J."/>
        </authorList>
    </citation>
    <scope>NUCLEOTIDE SEQUENCE [LARGE SCALE GENOMIC DNA]</scope>
    <source>
        <strain evidence="11">CCUG 57113</strain>
    </source>
</reference>
<evidence type="ECO:0000256" key="2">
    <source>
        <dbReference type="ARBA" id="ARBA00007886"/>
    </source>
</evidence>
<keyword evidence="6" id="KW-0564">Palmitate</keyword>
<protein>
    <submittedName>
        <fullName evidence="10">Ger(X)C family spore germination protein</fullName>
    </submittedName>
</protein>
<dbReference type="Pfam" id="PF25198">
    <property type="entry name" value="Spore_GerAC_N"/>
    <property type="match status" value="1"/>
</dbReference>
<evidence type="ECO:0000256" key="3">
    <source>
        <dbReference type="ARBA" id="ARBA00022544"/>
    </source>
</evidence>
<dbReference type="EMBL" id="JBHSMH010000041">
    <property type="protein sequence ID" value="MFC5469609.1"/>
    <property type="molecule type" value="Genomic_DNA"/>
</dbReference>
<evidence type="ECO:0000256" key="1">
    <source>
        <dbReference type="ARBA" id="ARBA00004635"/>
    </source>
</evidence>
<dbReference type="RefSeq" id="WP_378082415.1">
    <property type="nucleotide sequence ID" value="NZ_JBHSMH010000041.1"/>
</dbReference>
<name>A0ABW0LUX8_9BACL</name>
<keyword evidence="7" id="KW-0449">Lipoprotein</keyword>
<dbReference type="Pfam" id="PF05504">
    <property type="entry name" value="Spore_GerAC"/>
    <property type="match status" value="1"/>
</dbReference>
<dbReference type="InterPro" id="IPR046953">
    <property type="entry name" value="Spore_GerAC-like_C"/>
</dbReference>
<comment type="subcellular location">
    <subcellularLocation>
        <location evidence="1">Membrane</location>
        <topology evidence="1">Lipid-anchor</topology>
    </subcellularLocation>
</comment>
<comment type="caution">
    <text evidence="10">The sequence shown here is derived from an EMBL/GenBank/DDBJ whole genome shotgun (WGS) entry which is preliminary data.</text>
</comment>
<dbReference type="Proteomes" id="UP001596105">
    <property type="component" value="Unassembled WGS sequence"/>
</dbReference>
<evidence type="ECO:0000313" key="11">
    <source>
        <dbReference type="Proteomes" id="UP001596105"/>
    </source>
</evidence>
<evidence type="ECO:0000313" key="10">
    <source>
        <dbReference type="EMBL" id="MFC5469609.1"/>
    </source>
</evidence>
<keyword evidence="5" id="KW-0472">Membrane</keyword>
<dbReference type="Gene3D" id="3.30.300.210">
    <property type="entry name" value="Nutrient germinant receptor protein C, domain 3"/>
    <property type="match status" value="1"/>
</dbReference>
<dbReference type="Gene3D" id="6.20.190.10">
    <property type="entry name" value="Nutrient germinant receptor protein C, domain 1"/>
    <property type="match status" value="1"/>
</dbReference>
<evidence type="ECO:0000259" key="8">
    <source>
        <dbReference type="Pfam" id="PF05504"/>
    </source>
</evidence>
<keyword evidence="4" id="KW-0732">Signal</keyword>
<dbReference type="NCBIfam" id="TIGR02887">
    <property type="entry name" value="spore_ger_x_C"/>
    <property type="match status" value="1"/>
</dbReference>
<gene>
    <name evidence="10" type="ORF">ACFPPD_12820</name>
</gene>
<feature type="domain" description="Spore germination protein N-terminal" evidence="9">
    <location>
        <begin position="24"/>
        <end position="198"/>
    </location>
</feature>
<feature type="domain" description="Spore germination GerAC-like C-terminal" evidence="8">
    <location>
        <begin position="225"/>
        <end position="390"/>
    </location>
</feature>
<sequence length="405" mass="45734">MKRSRILMVSLAIVLSYSLTGCWNRRELNELAIVLAAGIDLVDGGKYRVTVQAADPSQMGRTRAGNKTAGLIYTAEADTVFEAIRKMTTKAPRRMYFGHLQMLFVNEALARKGVSKPLDLMFRAPENRPDFNVAVTKGVSAEDVLAMISPFETIPAMDFYKSLKTSEKAWAPTSATRILDLMMQLSTDGLEPALTAITMIGNREGAKSAGNVKQPKALGEYQYQGLGAFMDDKLLGWMGEEDSKSYAYMTNRVYSTVGPLDCPQSKGQVTVEVVRAKSKIFPRIRNGEPLSEVKLRLEVNIGEVECDNINLTSAETFRQLERDGRKTIERIVGDGIRHVQQNFGTDIYGFGDRFHHKYPKQWRQWKDDWNKRFSRMPIELKVEYHIRRMGKITNPIRPAHPEEGK</sequence>
<dbReference type="PANTHER" id="PTHR35789">
    <property type="entry name" value="SPORE GERMINATION PROTEIN B3"/>
    <property type="match status" value="1"/>
</dbReference>
<proteinExistence type="inferred from homology"/>
<dbReference type="PROSITE" id="PS51257">
    <property type="entry name" value="PROKAR_LIPOPROTEIN"/>
    <property type="match status" value="1"/>
</dbReference>
<keyword evidence="11" id="KW-1185">Reference proteome</keyword>
<evidence type="ECO:0000256" key="5">
    <source>
        <dbReference type="ARBA" id="ARBA00023136"/>
    </source>
</evidence>
<keyword evidence="3" id="KW-0309">Germination</keyword>
<dbReference type="InterPro" id="IPR057336">
    <property type="entry name" value="GerAC_N"/>
</dbReference>
<evidence type="ECO:0000256" key="6">
    <source>
        <dbReference type="ARBA" id="ARBA00023139"/>
    </source>
</evidence>
<evidence type="ECO:0000256" key="4">
    <source>
        <dbReference type="ARBA" id="ARBA00022729"/>
    </source>
</evidence>
<dbReference type="PANTHER" id="PTHR35789:SF1">
    <property type="entry name" value="SPORE GERMINATION PROTEIN B3"/>
    <property type="match status" value="1"/>
</dbReference>
<evidence type="ECO:0000259" key="9">
    <source>
        <dbReference type="Pfam" id="PF25198"/>
    </source>
</evidence>
<comment type="similarity">
    <text evidence="2">Belongs to the GerABKC lipoprotein family.</text>
</comment>
<accession>A0ABW0LUX8</accession>